<dbReference type="RefSeq" id="WP_054362341.1">
    <property type="nucleotide sequence ID" value="NZ_LJYW01000002.1"/>
</dbReference>
<dbReference type="PRINTS" id="PR00081">
    <property type="entry name" value="GDHRDH"/>
</dbReference>
<proteinExistence type="inferred from homology"/>
<comment type="similarity">
    <text evidence="1">Belongs to the short-chain dehydrogenases/reductases (SDR) family.</text>
</comment>
<dbReference type="EMBL" id="LJYW01000002">
    <property type="protein sequence ID" value="KPL50751.1"/>
    <property type="molecule type" value="Genomic_DNA"/>
</dbReference>
<name>A0A0P6VKS9_9HYPH</name>
<dbReference type="GO" id="GO:0030497">
    <property type="term" value="P:fatty acid elongation"/>
    <property type="evidence" value="ECO:0007669"/>
    <property type="project" value="TreeGrafter"/>
</dbReference>
<dbReference type="Gene3D" id="3.40.50.720">
    <property type="entry name" value="NAD(P)-binding Rossmann-like Domain"/>
    <property type="match status" value="1"/>
</dbReference>
<dbReference type="InterPro" id="IPR002347">
    <property type="entry name" value="SDR_fam"/>
</dbReference>
<dbReference type="PRINTS" id="PR00080">
    <property type="entry name" value="SDRFAMILY"/>
</dbReference>
<dbReference type="CDD" id="cd05233">
    <property type="entry name" value="SDR_c"/>
    <property type="match status" value="1"/>
</dbReference>
<dbReference type="PANTHER" id="PTHR42760">
    <property type="entry name" value="SHORT-CHAIN DEHYDROGENASES/REDUCTASES FAMILY MEMBER"/>
    <property type="match status" value="1"/>
</dbReference>
<dbReference type="SUPFAM" id="SSF51735">
    <property type="entry name" value="NAD(P)-binding Rossmann-fold domains"/>
    <property type="match status" value="1"/>
</dbReference>
<dbReference type="Pfam" id="PF13561">
    <property type="entry name" value="adh_short_C2"/>
    <property type="match status" value="1"/>
</dbReference>
<reference evidence="3 4" key="1">
    <citation type="submission" date="2015-09" db="EMBL/GenBank/DDBJ databases">
        <authorList>
            <person name="Jackson K.R."/>
            <person name="Lunt B.L."/>
            <person name="Fisher J.N.B."/>
            <person name="Gardner A.V."/>
            <person name="Bailey M.E."/>
            <person name="Deus L.M."/>
            <person name="Earl A.S."/>
            <person name="Gibby P.D."/>
            <person name="Hartmann K.A."/>
            <person name="Liu J.E."/>
            <person name="Manci A.M."/>
            <person name="Nielsen D.A."/>
            <person name="Solomon M.B."/>
            <person name="Breakwell D.P."/>
            <person name="Burnett S.H."/>
            <person name="Grose J.H."/>
        </authorList>
    </citation>
    <scope>NUCLEOTIDE SEQUENCE [LARGE SCALE GENOMIC DNA]</scope>
    <source>
        <strain evidence="3 4">16</strain>
    </source>
</reference>
<evidence type="ECO:0000313" key="4">
    <source>
        <dbReference type="Proteomes" id="UP000048984"/>
    </source>
</evidence>
<keyword evidence="2" id="KW-0560">Oxidoreductase</keyword>
<dbReference type="InterPro" id="IPR036291">
    <property type="entry name" value="NAD(P)-bd_dom_sf"/>
</dbReference>
<evidence type="ECO:0000313" key="3">
    <source>
        <dbReference type="EMBL" id="KPL50751.1"/>
    </source>
</evidence>
<comment type="caution">
    <text evidence="3">The sequence shown here is derived from an EMBL/GenBank/DDBJ whole genome shotgun (WGS) entry which is preliminary data.</text>
</comment>
<dbReference type="STRING" id="665126.ABB55_27840"/>
<sequence>MSDPSTGQGSGAVERSGRPLSGRAAFVTGAAQGLGLAIAHGLAEAGAAVVLADISPAVAAAAEELAAAGHKAIGAVLDVTDEIAFRAGFDQAIARFGAIEVMVNNAAITAGGTVWDVTAADWDRVLAVNLRGCLNGCRLAGAHMRARGFGRIVNLGSYAGHRVSAATGPHYAIAKAGIEQLTRIFALDLAPAGVTVNCVAPSAIDGPATAALPPDRLAAVRARIPVGRLGRGEEVAALIVHLASDAAGYTTGQVIDLDGGRGLA</sequence>
<dbReference type="GO" id="GO:0016616">
    <property type="term" value="F:oxidoreductase activity, acting on the CH-OH group of donors, NAD or NADP as acceptor"/>
    <property type="evidence" value="ECO:0007669"/>
    <property type="project" value="TreeGrafter"/>
</dbReference>
<dbReference type="Proteomes" id="UP000048984">
    <property type="component" value="Unassembled WGS sequence"/>
</dbReference>
<protein>
    <submittedName>
        <fullName evidence="3">Short-chain dehydrogenase</fullName>
    </submittedName>
</protein>
<dbReference type="AlphaFoldDB" id="A0A0P6VKS9"/>
<dbReference type="PANTHER" id="PTHR42760:SF40">
    <property type="entry name" value="3-OXOACYL-[ACYL-CARRIER-PROTEIN] REDUCTASE, CHLOROPLASTIC"/>
    <property type="match status" value="1"/>
</dbReference>
<accession>A0A0P6VKS9</accession>
<evidence type="ECO:0000256" key="1">
    <source>
        <dbReference type="ARBA" id="ARBA00006484"/>
    </source>
</evidence>
<organism evidence="3 4">
    <name type="scientific">Prosthecodimorpha hirschii</name>
    <dbReference type="NCBI Taxonomy" id="665126"/>
    <lineage>
        <taxon>Bacteria</taxon>
        <taxon>Pseudomonadati</taxon>
        <taxon>Pseudomonadota</taxon>
        <taxon>Alphaproteobacteria</taxon>
        <taxon>Hyphomicrobiales</taxon>
        <taxon>Ancalomicrobiaceae</taxon>
        <taxon>Prosthecodimorpha</taxon>
    </lineage>
</organism>
<dbReference type="FunFam" id="3.40.50.720:FF:000173">
    <property type="entry name" value="3-oxoacyl-[acyl-carrier protein] reductase"/>
    <property type="match status" value="1"/>
</dbReference>
<gene>
    <name evidence="3" type="ORF">ABB55_27840</name>
</gene>
<keyword evidence="4" id="KW-1185">Reference proteome</keyword>
<evidence type="ECO:0000256" key="2">
    <source>
        <dbReference type="ARBA" id="ARBA00023002"/>
    </source>
</evidence>
<reference evidence="3 4" key="2">
    <citation type="submission" date="2015-10" db="EMBL/GenBank/DDBJ databases">
        <title>Draft Genome Sequence of Prosthecomicrobium hirschii ATCC 27832.</title>
        <authorList>
            <person name="Daniel J."/>
            <person name="Givan S.A."/>
            <person name="Brun Y.V."/>
            <person name="Brown P.J."/>
        </authorList>
    </citation>
    <scope>NUCLEOTIDE SEQUENCE [LARGE SCALE GENOMIC DNA]</scope>
    <source>
        <strain evidence="3 4">16</strain>
    </source>
</reference>